<feature type="region of interest" description="Disordered" evidence="1">
    <location>
        <begin position="804"/>
        <end position="850"/>
    </location>
</feature>
<dbReference type="Gene3D" id="3.30.365.10">
    <property type="entry name" value="Aldehyde oxidase/xanthine dehydrogenase, molybdopterin binding domain"/>
    <property type="match status" value="4"/>
</dbReference>
<feature type="domain" description="Aldehyde oxidase/xanthine dehydrogenase a/b hammerhead" evidence="2">
    <location>
        <begin position="36"/>
        <end position="142"/>
    </location>
</feature>
<dbReference type="InterPro" id="IPR016208">
    <property type="entry name" value="Ald_Oxase/xanthine_DH-like"/>
</dbReference>
<dbReference type="EMBL" id="UINC01009798">
    <property type="protein sequence ID" value="SVA43844.1"/>
    <property type="molecule type" value="Genomic_DNA"/>
</dbReference>
<evidence type="ECO:0000313" key="3">
    <source>
        <dbReference type="EMBL" id="SVA43844.1"/>
    </source>
</evidence>
<gene>
    <name evidence="3" type="ORF">METZ01_LOCUS96698</name>
</gene>
<dbReference type="SUPFAM" id="SSF56003">
    <property type="entry name" value="Molybdenum cofactor-binding domain"/>
    <property type="match status" value="1"/>
</dbReference>
<dbReference type="InterPro" id="IPR036856">
    <property type="entry name" value="Ald_Oxase/Xan_DH_a/b_sf"/>
</dbReference>
<dbReference type="Pfam" id="PF20256">
    <property type="entry name" value="MoCoBD_2"/>
    <property type="match status" value="1"/>
</dbReference>
<dbReference type="GO" id="GO:0005506">
    <property type="term" value="F:iron ion binding"/>
    <property type="evidence" value="ECO:0007669"/>
    <property type="project" value="InterPro"/>
</dbReference>
<dbReference type="AlphaFoldDB" id="A0A381VU94"/>
<dbReference type="Gene3D" id="3.90.1170.50">
    <property type="entry name" value="Aldehyde oxidase/xanthine dehydrogenase, a/b hammerhead"/>
    <property type="match status" value="1"/>
</dbReference>
<dbReference type="InterPro" id="IPR008274">
    <property type="entry name" value="AldOxase/xan_DH_MoCoBD1"/>
</dbReference>
<feature type="compositionally biased region" description="Basic and acidic residues" evidence="1">
    <location>
        <begin position="832"/>
        <end position="843"/>
    </location>
</feature>
<dbReference type="PANTHER" id="PTHR11908">
    <property type="entry name" value="XANTHINE DEHYDROGENASE"/>
    <property type="match status" value="1"/>
</dbReference>
<dbReference type="SMART" id="SM01008">
    <property type="entry name" value="Ald_Xan_dh_C"/>
    <property type="match status" value="1"/>
</dbReference>
<evidence type="ECO:0000256" key="1">
    <source>
        <dbReference type="SAM" id="MobiDB-lite"/>
    </source>
</evidence>
<dbReference type="Pfam" id="PF02738">
    <property type="entry name" value="MoCoBD_1"/>
    <property type="match status" value="1"/>
</dbReference>
<name>A0A381VU94_9ZZZZ</name>
<dbReference type="GO" id="GO:0016491">
    <property type="term" value="F:oxidoreductase activity"/>
    <property type="evidence" value="ECO:0007669"/>
    <property type="project" value="InterPro"/>
</dbReference>
<reference evidence="3" key="1">
    <citation type="submission" date="2018-05" db="EMBL/GenBank/DDBJ databases">
        <authorList>
            <person name="Lanie J.A."/>
            <person name="Ng W.-L."/>
            <person name="Kazmierczak K.M."/>
            <person name="Andrzejewski T.M."/>
            <person name="Davidsen T.M."/>
            <person name="Wayne K.J."/>
            <person name="Tettelin H."/>
            <person name="Glass J.I."/>
            <person name="Rusch D."/>
            <person name="Podicherti R."/>
            <person name="Tsui H.-C.T."/>
            <person name="Winkler M.E."/>
        </authorList>
    </citation>
    <scope>NUCLEOTIDE SEQUENCE</scope>
</reference>
<sequence length="850" mass="92082">MARALKSPPDEVVAEKSRYRLIGTPFRRVDGRAKVTGDTRFADDLRFPRMVYVKLVRSTVPHAKIKYIDFSAAESMTGVIDTLVGKDLPDPFGILPVSEDEHALAIDTVRFVGDPVAAVAALTEDVAHAAALAVQVEYEELPTISSFNEALKIPEPRIHEYGDEGNLHKKVSLQFGDIAEGFKSADLVLEDTVYYEGNTHLAIEQHAAVAVPEDEDRVTVYSSTQTPHYVHRALTKVLDLEPSRIRVVSCSNGGGFGGKSDPFNHEMVVAKLALRLGRPAKITLSREEVFYCHRGRHPVLMHLRTGFRKDGSMTAQHLRTALDGGAFGSYGVASTYYTGALQTTTYQLPNYWFEGARAFTNKPPCGPKRGHGTPQPRFALEIHLDKAAKELGIDPAELRLNNLQPENSVTANWLKMGTIGLDQCIEAVCKGSRWKERYGKLPEGKGLGLACGSYLCGAGLPIYWNHMPQSGVQIKLDRSGCVAVFCGEAEIGQGSDSVLAVIVAEVLGIDLADIRLCVGDTDLTPVDLGSYSSRVTMMVGQAALQAAERARDTIAKAVAEHLQVPAEGLVFADRRVFTASDPEIGVSFSEAVVVAEALFGTLGTTGSYTPPRAPGRYRGSGVGPSPTYSYSAAVVEVDVDPETGVYDVSHVWIGHDIGTAINPVLALGQVEGSVYMGLGEAMMEEQVFRRLPKRLSSALVHKMPSLLEYKSPGFHDMPEITTYLIETDDERAPMGAKEVGQGPLLPIMPAVANAVFDAVGVRVDQVPVHPELVLKGLQEKAKGRLPRVGPGRFPDVDYGEPLVVPTVEQGGDGRAANDPKHRRGLRSASGTMKEREDALKERQSATLTTR</sequence>
<accession>A0A381VU94</accession>
<dbReference type="Pfam" id="PF01315">
    <property type="entry name" value="Ald_Xan_dh_C"/>
    <property type="match status" value="1"/>
</dbReference>
<proteinExistence type="predicted"/>
<evidence type="ECO:0000259" key="2">
    <source>
        <dbReference type="SMART" id="SM01008"/>
    </source>
</evidence>
<dbReference type="InterPro" id="IPR037165">
    <property type="entry name" value="AldOxase/xan_DH_Mopterin-bd_sf"/>
</dbReference>
<dbReference type="PANTHER" id="PTHR11908:SF157">
    <property type="entry name" value="XANTHINE DEHYDROGENASE SUBUNIT D-RELATED"/>
    <property type="match status" value="1"/>
</dbReference>
<dbReference type="SUPFAM" id="SSF54665">
    <property type="entry name" value="CO dehydrogenase molybdoprotein N-domain-like"/>
    <property type="match status" value="1"/>
</dbReference>
<organism evidence="3">
    <name type="scientific">marine metagenome</name>
    <dbReference type="NCBI Taxonomy" id="408172"/>
    <lineage>
        <taxon>unclassified sequences</taxon>
        <taxon>metagenomes</taxon>
        <taxon>ecological metagenomes</taxon>
    </lineage>
</organism>
<dbReference type="InterPro" id="IPR000674">
    <property type="entry name" value="Ald_Oxase/Xan_DH_a/b"/>
</dbReference>
<protein>
    <recommendedName>
        <fullName evidence="2">Aldehyde oxidase/xanthine dehydrogenase a/b hammerhead domain-containing protein</fullName>
    </recommendedName>
</protein>
<dbReference type="InterPro" id="IPR046867">
    <property type="entry name" value="AldOxase/xan_DH_MoCoBD2"/>
</dbReference>